<organism evidence="1 2">
    <name type="scientific">Okibacterium fritillariae</name>
    <dbReference type="NCBI Taxonomy" id="123320"/>
    <lineage>
        <taxon>Bacteria</taxon>
        <taxon>Bacillati</taxon>
        <taxon>Actinomycetota</taxon>
        <taxon>Actinomycetes</taxon>
        <taxon>Micrococcales</taxon>
        <taxon>Microbacteriaceae</taxon>
        <taxon>Okibacterium</taxon>
    </lineage>
</organism>
<keyword evidence="2" id="KW-1185">Reference proteome</keyword>
<proteinExistence type="predicted"/>
<dbReference type="InterPro" id="IPR058595">
    <property type="entry name" value="Avidin-like"/>
</dbReference>
<dbReference type="STRING" id="123320.SAMN06309945_1044"/>
<evidence type="ECO:0000313" key="1">
    <source>
        <dbReference type="EMBL" id="SKC44572.1"/>
    </source>
</evidence>
<sequence length="128" mass="13947">MSVMTGTNLPDTTDTLAIDLDHRVFDMVSSTASAVDASAPTRFVYHEKSGVLWGEYIGDTVTVGRFCGVRRDARIDVNFVHRGHDDNTTTGAATSVISRDTDGTLLLTEEFRTPDGQLHVSVCREVTV</sequence>
<dbReference type="EMBL" id="FUZP01000001">
    <property type="protein sequence ID" value="SKC44572.1"/>
    <property type="molecule type" value="Genomic_DNA"/>
</dbReference>
<dbReference type="Proteomes" id="UP000190857">
    <property type="component" value="Unassembled WGS sequence"/>
</dbReference>
<evidence type="ECO:0000313" key="2">
    <source>
        <dbReference type="Proteomes" id="UP000190857"/>
    </source>
</evidence>
<protein>
    <submittedName>
        <fullName evidence="1">Uncharacterized protein</fullName>
    </submittedName>
</protein>
<name>A0A1T5IZR9_9MICO</name>
<gene>
    <name evidence="1" type="ORF">SAMN06309945_1044</name>
</gene>
<reference evidence="1 2" key="1">
    <citation type="submission" date="2017-02" db="EMBL/GenBank/DDBJ databases">
        <authorList>
            <person name="Peterson S.W."/>
        </authorList>
    </citation>
    <scope>NUCLEOTIDE SEQUENCE [LARGE SCALE GENOMIC DNA]</scope>
    <source>
        <strain evidence="1 2">VKM Ac-2059</strain>
    </source>
</reference>
<dbReference type="Pfam" id="PF26421">
    <property type="entry name" value="Avidin_like"/>
    <property type="match status" value="1"/>
</dbReference>
<accession>A0A1T5IZR9</accession>
<dbReference type="AlphaFoldDB" id="A0A1T5IZR9"/>